<dbReference type="Proteomes" id="UP001550348">
    <property type="component" value="Unassembled WGS sequence"/>
</dbReference>
<accession>A0ABV2VN16</accession>
<name>A0ABV2VN16_9ACTN</name>
<dbReference type="RefSeq" id="WP_355665181.1">
    <property type="nucleotide sequence ID" value="NZ_JBEXRX010000040.1"/>
</dbReference>
<organism evidence="1 2">
    <name type="scientific">Micromonospora fulviviridis</name>
    <dbReference type="NCBI Taxonomy" id="47860"/>
    <lineage>
        <taxon>Bacteria</taxon>
        <taxon>Bacillati</taxon>
        <taxon>Actinomycetota</taxon>
        <taxon>Actinomycetes</taxon>
        <taxon>Micromonosporales</taxon>
        <taxon>Micromonosporaceae</taxon>
        <taxon>Micromonospora</taxon>
    </lineage>
</organism>
<gene>
    <name evidence="1" type="ORF">ABZ071_15810</name>
</gene>
<dbReference type="EMBL" id="JBEXRX010000040">
    <property type="protein sequence ID" value="MEU0153357.1"/>
    <property type="molecule type" value="Genomic_DNA"/>
</dbReference>
<protein>
    <submittedName>
        <fullName evidence="1">Uncharacterized protein</fullName>
    </submittedName>
</protein>
<evidence type="ECO:0000313" key="2">
    <source>
        <dbReference type="Proteomes" id="UP001550348"/>
    </source>
</evidence>
<keyword evidence="2" id="KW-1185">Reference proteome</keyword>
<proteinExistence type="predicted"/>
<evidence type="ECO:0000313" key="1">
    <source>
        <dbReference type="EMBL" id="MEU0153357.1"/>
    </source>
</evidence>
<comment type="caution">
    <text evidence="1">The sequence shown here is derived from an EMBL/GenBank/DDBJ whole genome shotgun (WGS) entry which is preliminary data.</text>
</comment>
<sequence>MDFGDEGLDGGFAFGGGAAGHDGAEVVADAGNGARRRGRGLRRQARFKFGVPGLELSQPLPEFPDAWAGGGVVHGAVLERGVIPADRVLGAGDLVGDGGEFGAPVVGGGVVLVVGALDHGGEDGFGGGVEVE</sequence>
<reference evidence="1 2" key="1">
    <citation type="submission" date="2024-06" db="EMBL/GenBank/DDBJ databases">
        <title>The Natural Products Discovery Center: Release of the First 8490 Sequenced Strains for Exploring Actinobacteria Biosynthetic Diversity.</title>
        <authorList>
            <person name="Kalkreuter E."/>
            <person name="Kautsar S.A."/>
            <person name="Yang D."/>
            <person name="Bader C.D."/>
            <person name="Teijaro C.N."/>
            <person name="Fluegel L."/>
            <person name="Davis C.M."/>
            <person name="Simpson J.R."/>
            <person name="Lauterbach L."/>
            <person name="Steele A.D."/>
            <person name="Gui C."/>
            <person name="Meng S."/>
            <person name="Li G."/>
            <person name="Viehrig K."/>
            <person name="Ye F."/>
            <person name="Su P."/>
            <person name="Kiefer A.F."/>
            <person name="Nichols A."/>
            <person name="Cepeda A.J."/>
            <person name="Yan W."/>
            <person name="Fan B."/>
            <person name="Jiang Y."/>
            <person name="Adhikari A."/>
            <person name="Zheng C.-J."/>
            <person name="Schuster L."/>
            <person name="Cowan T.M."/>
            <person name="Smanski M.J."/>
            <person name="Chevrette M.G."/>
            <person name="De Carvalho L.P.S."/>
            <person name="Shen B."/>
        </authorList>
    </citation>
    <scope>NUCLEOTIDE SEQUENCE [LARGE SCALE GENOMIC DNA]</scope>
    <source>
        <strain evidence="1 2">NPDC006286</strain>
    </source>
</reference>